<dbReference type="EMBL" id="BMQA01000081">
    <property type="protein sequence ID" value="GGJ64640.1"/>
    <property type="molecule type" value="Genomic_DNA"/>
</dbReference>
<dbReference type="GO" id="GO:0000155">
    <property type="term" value="F:phosphorelay sensor kinase activity"/>
    <property type="evidence" value="ECO:0007669"/>
    <property type="project" value="InterPro"/>
</dbReference>
<dbReference type="AlphaFoldDB" id="A0A917P767"/>
<dbReference type="PROSITE" id="PS50885">
    <property type="entry name" value="HAMP"/>
    <property type="match status" value="1"/>
</dbReference>
<dbReference type="SUPFAM" id="SSF158472">
    <property type="entry name" value="HAMP domain-like"/>
    <property type="match status" value="1"/>
</dbReference>
<evidence type="ECO:0000256" key="3">
    <source>
        <dbReference type="ARBA" id="ARBA00012438"/>
    </source>
</evidence>
<evidence type="ECO:0000259" key="12">
    <source>
        <dbReference type="PROSITE" id="PS50109"/>
    </source>
</evidence>
<dbReference type="PANTHER" id="PTHR45436">
    <property type="entry name" value="SENSOR HISTIDINE KINASE YKOH"/>
    <property type="match status" value="1"/>
</dbReference>
<feature type="domain" description="HAMP" evidence="13">
    <location>
        <begin position="186"/>
        <end position="239"/>
    </location>
</feature>
<evidence type="ECO:0000256" key="11">
    <source>
        <dbReference type="SAM" id="Phobius"/>
    </source>
</evidence>
<dbReference type="SMART" id="SM00304">
    <property type="entry name" value="HAMP"/>
    <property type="match status" value="1"/>
</dbReference>
<dbReference type="CDD" id="cd00082">
    <property type="entry name" value="HisKA"/>
    <property type="match status" value="1"/>
</dbReference>
<accession>A0A917P767</accession>
<dbReference type="GO" id="GO:0005886">
    <property type="term" value="C:plasma membrane"/>
    <property type="evidence" value="ECO:0007669"/>
    <property type="project" value="UniProtKB-SubCell"/>
</dbReference>
<dbReference type="Pfam" id="PF02518">
    <property type="entry name" value="HATPase_c"/>
    <property type="match status" value="1"/>
</dbReference>
<dbReference type="EC" id="2.7.13.3" evidence="3"/>
<dbReference type="Pfam" id="PF00672">
    <property type="entry name" value="HAMP"/>
    <property type="match status" value="1"/>
</dbReference>
<evidence type="ECO:0000256" key="10">
    <source>
        <dbReference type="ARBA" id="ARBA00023136"/>
    </source>
</evidence>
<dbReference type="InterPro" id="IPR004358">
    <property type="entry name" value="Sig_transdc_His_kin-like_C"/>
</dbReference>
<evidence type="ECO:0000256" key="8">
    <source>
        <dbReference type="ARBA" id="ARBA00022989"/>
    </source>
</evidence>
<comment type="catalytic activity">
    <reaction evidence="1">
        <text>ATP + protein L-histidine = ADP + protein N-phospho-L-histidine.</text>
        <dbReference type="EC" id="2.7.13.3"/>
    </reaction>
</comment>
<feature type="transmembrane region" description="Helical" evidence="11">
    <location>
        <begin position="162"/>
        <end position="185"/>
    </location>
</feature>
<evidence type="ECO:0000256" key="9">
    <source>
        <dbReference type="ARBA" id="ARBA00023012"/>
    </source>
</evidence>
<organism evidence="14 15">
    <name type="scientific">Streptomyces brasiliensis</name>
    <dbReference type="NCBI Taxonomy" id="1954"/>
    <lineage>
        <taxon>Bacteria</taxon>
        <taxon>Bacillati</taxon>
        <taxon>Actinomycetota</taxon>
        <taxon>Actinomycetes</taxon>
        <taxon>Kitasatosporales</taxon>
        <taxon>Streptomycetaceae</taxon>
        <taxon>Streptomyces</taxon>
    </lineage>
</organism>
<dbReference type="InterPro" id="IPR003594">
    <property type="entry name" value="HATPase_dom"/>
</dbReference>
<evidence type="ECO:0000256" key="4">
    <source>
        <dbReference type="ARBA" id="ARBA00022553"/>
    </source>
</evidence>
<reference evidence="14" key="2">
    <citation type="submission" date="2020-09" db="EMBL/GenBank/DDBJ databases">
        <authorList>
            <person name="Sun Q."/>
            <person name="Ohkuma M."/>
        </authorList>
    </citation>
    <scope>NUCLEOTIDE SEQUENCE</scope>
    <source>
        <strain evidence="14">JCM 3086</strain>
    </source>
</reference>
<dbReference type="Gene3D" id="6.10.340.10">
    <property type="match status" value="1"/>
</dbReference>
<dbReference type="SUPFAM" id="SSF55874">
    <property type="entry name" value="ATPase domain of HSP90 chaperone/DNA topoisomerase II/histidine kinase"/>
    <property type="match status" value="1"/>
</dbReference>
<evidence type="ECO:0000313" key="15">
    <source>
        <dbReference type="Proteomes" id="UP000657574"/>
    </source>
</evidence>
<comment type="subcellular location">
    <subcellularLocation>
        <location evidence="2">Cell membrane</location>
    </subcellularLocation>
</comment>
<dbReference type="PROSITE" id="PS50109">
    <property type="entry name" value="HIS_KIN"/>
    <property type="match status" value="1"/>
</dbReference>
<dbReference type="InterPro" id="IPR050428">
    <property type="entry name" value="TCS_sensor_his_kinase"/>
</dbReference>
<dbReference type="Pfam" id="PF00512">
    <property type="entry name" value="HisKA"/>
    <property type="match status" value="1"/>
</dbReference>
<evidence type="ECO:0000256" key="6">
    <source>
        <dbReference type="ARBA" id="ARBA00022692"/>
    </source>
</evidence>
<dbReference type="RefSeq" id="WP_189317011.1">
    <property type="nucleotide sequence ID" value="NZ_BMQA01000081.1"/>
</dbReference>
<dbReference type="InterPro" id="IPR005467">
    <property type="entry name" value="His_kinase_dom"/>
</dbReference>
<dbReference type="CDD" id="cd00075">
    <property type="entry name" value="HATPase"/>
    <property type="match status" value="1"/>
</dbReference>
<dbReference type="Proteomes" id="UP000657574">
    <property type="component" value="Unassembled WGS sequence"/>
</dbReference>
<evidence type="ECO:0000259" key="13">
    <source>
        <dbReference type="PROSITE" id="PS50885"/>
    </source>
</evidence>
<feature type="domain" description="Histidine kinase" evidence="12">
    <location>
        <begin position="247"/>
        <end position="453"/>
    </location>
</feature>
<dbReference type="SMART" id="SM00388">
    <property type="entry name" value="HisKA"/>
    <property type="match status" value="1"/>
</dbReference>
<dbReference type="CDD" id="cd06225">
    <property type="entry name" value="HAMP"/>
    <property type="match status" value="1"/>
</dbReference>
<keyword evidence="5" id="KW-0808">Transferase</keyword>
<dbReference type="SUPFAM" id="SSF47384">
    <property type="entry name" value="Homodimeric domain of signal transducing histidine kinase"/>
    <property type="match status" value="1"/>
</dbReference>
<keyword evidence="7" id="KW-0418">Kinase</keyword>
<gene>
    <name evidence="14" type="ORF">GCM10010121_089120</name>
</gene>
<dbReference type="Gene3D" id="1.10.287.130">
    <property type="match status" value="1"/>
</dbReference>
<dbReference type="InterPro" id="IPR036097">
    <property type="entry name" value="HisK_dim/P_sf"/>
</dbReference>
<keyword evidence="15" id="KW-1185">Reference proteome</keyword>
<name>A0A917P767_9ACTN</name>
<dbReference type="PRINTS" id="PR00344">
    <property type="entry name" value="BCTRLSENSOR"/>
</dbReference>
<dbReference type="PANTHER" id="PTHR45436:SF5">
    <property type="entry name" value="SENSOR HISTIDINE KINASE TRCS"/>
    <property type="match status" value="1"/>
</dbReference>
<evidence type="ECO:0000313" key="14">
    <source>
        <dbReference type="EMBL" id="GGJ64640.1"/>
    </source>
</evidence>
<proteinExistence type="predicted"/>
<evidence type="ECO:0000256" key="5">
    <source>
        <dbReference type="ARBA" id="ARBA00022679"/>
    </source>
</evidence>
<keyword evidence="9" id="KW-0902">Two-component regulatory system</keyword>
<keyword evidence="4" id="KW-0597">Phosphoprotein</keyword>
<keyword evidence="10 11" id="KW-0472">Membrane</keyword>
<dbReference type="InterPro" id="IPR003661">
    <property type="entry name" value="HisK_dim/P_dom"/>
</dbReference>
<evidence type="ECO:0000256" key="1">
    <source>
        <dbReference type="ARBA" id="ARBA00000085"/>
    </source>
</evidence>
<dbReference type="InterPro" id="IPR036890">
    <property type="entry name" value="HATPase_C_sf"/>
</dbReference>
<keyword evidence="6 11" id="KW-0812">Transmembrane</keyword>
<reference evidence="14" key="1">
    <citation type="journal article" date="2014" name="Int. J. Syst. Evol. Microbiol.">
        <title>Complete genome sequence of Corynebacterium casei LMG S-19264T (=DSM 44701T), isolated from a smear-ripened cheese.</title>
        <authorList>
            <consortium name="US DOE Joint Genome Institute (JGI-PGF)"/>
            <person name="Walter F."/>
            <person name="Albersmeier A."/>
            <person name="Kalinowski J."/>
            <person name="Ruckert C."/>
        </authorList>
    </citation>
    <scope>NUCLEOTIDE SEQUENCE</scope>
    <source>
        <strain evidence="14">JCM 3086</strain>
    </source>
</reference>
<keyword evidence="8 11" id="KW-1133">Transmembrane helix</keyword>
<dbReference type="Gene3D" id="3.30.565.10">
    <property type="entry name" value="Histidine kinase-like ATPase, C-terminal domain"/>
    <property type="match status" value="1"/>
</dbReference>
<comment type="caution">
    <text evidence="14">The sequence shown here is derived from an EMBL/GenBank/DDBJ whole genome shotgun (WGS) entry which is preliminary data.</text>
</comment>
<dbReference type="InterPro" id="IPR003660">
    <property type="entry name" value="HAMP_dom"/>
</dbReference>
<sequence length="468" mass="49391">MSLRNRLASAGVAAVLAALLLASVVLYPALSVNLNERRDAELVSAANQAPEVVKGFKQKSALAEQNGEGPDEVVIPTKPVSVGSTTLQFVQPPVAEGPTDGFVDVSDVDVQVAEGAHPAYFHDADWGDAHYRIYTTQLTDSRGALVRTYVPTAVVHSTLRQLAVLLVGITAGGCLLVAVTGRLAAGRVLRPVRRLTETVEHVTATQDLTARLHADGRDEIARLTRSFAAMMAALEESVGAQRRLVADASHELRTPLTSLTTNLELLGEGPGLTDPQAPALLDEARAQAAELTSLVNDLVDLGRYGGVRTHTEDTRLDLLARRALDRAAARSPRLRFAAELAPCMVHADPDAVERAIGNLVDNAVKWSPENGQITISTTADGTVSVCDQGPGIPAADLPFVFDRFYRSPAARSLPGSGLGLAIVRQIAETHGGGVTAEPLPQGVRLRLRLPPVSLAAEQLDGPTAPQAG</sequence>
<dbReference type="SMART" id="SM00387">
    <property type="entry name" value="HATPase_c"/>
    <property type="match status" value="1"/>
</dbReference>
<evidence type="ECO:0000256" key="2">
    <source>
        <dbReference type="ARBA" id="ARBA00004236"/>
    </source>
</evidence>
<protein>
    <recommendedName>
        <fullName evidence="3">histidine kinase</fullName>
        <ecNumber evidence="3">2.7.13.3</ecNumber>
    </recommendedName>
</protein>
<evidence type="ECO:0000256" key="7">
    <source>
        <dbReference type="ARBA" id="ARBA00022777"/>
    </source>
</evidence>